<evidence type="ECO:0000256" key="6">
    <source>
        <dbReference type="ARBA" id="ARBA00022989"/>
    </source>
</evidence>
<evidence type="ECO:0000256" key="8">
    <source>
        <dbReference type="RuleBase" id="RU363041"/>
    </source>
</evidence>
<dbReference type="Pfam" id="PF01925">
    <property type="entry name" value="TauE"/>
    <property type="match status" value="1"/>
</dbReference>
<dbReference type="PANTHER" id="PTHR30269:SF37">
    <property type="entry name" value="MEMBRANE TRANSPORTER PROTEIN"/>
    <property type="match status" value="1"/>
</dbReference>
<evidence type="ECO:0000256" key="4">
    <source>
        <dbReference type="ARBA" id="ARBA00022475"/>
    </source>
</evidence>
<protein>
    <recommendedName>
        <fullName evidence="8">Probable membrane transporter protein</fullName>
    </recommendedName>
</protein>
<dbReference type="InterPro" id="IPR002781">
    <property type="entry name" value="TM_pro_TauE-like"/>
</dbReference>
<keyword evidence="5 8" id="KW-0812">Transmembrane</keyword>
<organism evidence="9 10">
    <name type="scientific">Dorea ammoniilytica</name>
    <dbReference type="NCBI Taxonomy" id="2981788"/>
    <lineage>
        <taxon>Bacteria</taxon>
        <taxon>Bacillati</taxon>
        <taxon>Bacillota</taxon>
        <taxon>Clostridia</taxon>
        <taxon>Lachnospirales</taxon>
        <taxon>Lachnospiraceae</taxon>
        <taxon>Dorea</taxon>
    </lineage>
</organism>
<evidence type="ECO:0000256" key="5">
    <source>
        <dbReference type="ARBA" id="ARBA00022692"/>
    </source>
</evidence>
<feature type="transmembrane region" description="Helical" evidence="8">
    <location>
        <begin position="66"/>
        <end position="85"/>
    </location>
</feature>
<comment type="subcellular location">
    <subcellularLocation>
        <location evidence="1 8">Cell membrane</location>
        <topology evidence="1 8">Multi-pass membrane protein</topology>
    </subcellularLocation>
</comment>
<dbReference type="EMBL" id="JAOQJV010000009">
    <property type="protein sequence ID" value="MCU6700249.1"/>
    <property type="molecule type" value="Genomic_DNA"/>
</dbReference>
<keyword evidence="10" id="KW-1185">Reference proteome</keyword>
<feature type="transmembrane region" description="Helical" evidence="8">
    <location>
        <begin position="175"/>
        <end position="205"/>
    </location>
</feature>
<keyword evidence="7 8" id="KW-0472">Membrane</keyword>
<evidence type="ECO:0000256" key="7">
    <source>
        <dbReference type="ARBA" id="ARBA00023136"/>
    </source>
</evidence>
<accession>A0ABT2S6M5</accession>
<evidence type="ECO:0000256" key="2">
    <source>
        <dbReference type="ARBA" id="ARBA00009142"/>
    </source>
</evidence>
<dbReference type="PANTHER" id="PTHR30269">
    <property type="entry name" value="TRANSMEMBRANE PROTEIN YFCA"/>
    <property type="match status" value="1"/>
</dbReference>
<sequence>MTMWVIATFVAFFVKGVCGFANTLVFTSILSYGTANVNISPTELLIGYPMNLLMTWNNRKELKTKVWLPLSLLVLFGSIPGAFILKNVDAGIIKVFFGIVVSVLGVQMFLQEYQHKTSKPSKITMLIMGIVGGMLCGLFGVGAMLGVCVTRMTDTMTEFKGNVSMVFAVENTIRLITYAVLGLFTMSAIRTAMILIVIALIGMFAGMQCSKFMKDTTVKKIVIILLILSGISLIIQNI</sequence>
<feature type="transmembrane region" description="Helical" evidence="8">
    <location>
        <begin position="123"/>
        <end position="147"/>
    </location>
</feature>
<comment type="similarity">
    <text evidence="2 8">Belongs to the 4-toluene sulfonate uptake permease (TSUP) (TC 2.A.102) family.</text>
</comment>
<evidence type="ECO:0000256" key="3">
    <source>
        <dbReference type="ARBA" id="ARBA00022448"/>
    </source>
</evidence>
<gene>
    <name evidence="9" type="ORF">OCV65_08410</name>
</gene>
<proteinExistence type="inferred from homology"/>
<dbReference type="Proteomes" id="UP001207605">
    <property type="component" value="Unassembled WGS sequence"/>
</dbReference>
<feature type="transmembrane region" description="Helical" evidence="8">
    <location>
        <begin position="217"/>
        <end position="235"/>
    </location>
</feature>
<dbReference type="InterPro" id="IPR052017">
    <property type="entry name" value="TSUP"/>
</dbReference>
<comment type="caution">
    <text evidence="9">The sequence shown here is derived from an EMBL/GenBank/DDBJ whole genome shotgun (WGS) entry which is preliminary data.</text>
</comment>
<evidence type="ECO:0000313" key="10">
    <source>
        <dbReference type="Proteomes" id="UP001207605"/>
    </source>
</evidence>
<keyword evidence="3" id="KW-0813">Transport</keyword>
<keyword evidence="4 8" id="KW-1003">Cell membrane</keyword>
<reference evidence="9 10" key="1">
    <citation type="journal article" date="2021" name="ISME Commun">
        <title>Automated analysis of genomic sequences facilitates high-throughput and comprehensive description of bacteria.</title>
        <authorList>
            <person name="Hitch T.C.A."/>
        </authorList>
    </citation>
    <scope>NUCLEOTIDE SEQUENCE [LARGE SCALE GENOMIC DNA]</scope>
    <source>
        <strain evidence="9 10">Sanger_02</strain>
    </source>
</reference>
<keyword evidence="6 8" id="KW-1133">Transmembrane helix</keyword>
<name>A0ABT2S6M5_9FIRM</name>
<evidence type="ECO:0000256" key="1">
    <source>
        <dbReference type="ARBA" id="ARBA00004651"/>
    </source>
</evidence>
<feature type="transmembrane region" description="Helical" evidence="8">
    <location>
        <begin position="91"/>
        <end position="111"/>
    </location>
</feature>
<dbReference type="RefSeq" id="WP_262581686.1">
    <property type="nucleotide sequence ID" value="NZ_JAOQJV010000009.1"/>
</dbReference>
<evidence type="ECO:0000313" key="9">
    <source>
        <dbReference type="EMBL" id="MCU6700249.1"/>
    </source>
</evidence>